<dbReference type="SUPFAM" id="SSF56784">
    <property type="entry name" value="HAD-like"/>
    <property type="match status" value="1"/>
</dbReference>
<dbReference type="GO" id="GO:0008967">
    <property type="term" value="F:phosphoglycolate phosphatase activity"/>
    <property type="evidence" value="ECO:0007669"/>
    <property type="project" value="TreeGrafter"/>
</dbReference>
<dbReference type="STRING" id="683260.SAMN05421874_12273"/>
<dbReference type="NCBIfam" id="TIGR01549">
    <property type="entry name" value="HAD-SF-IA-v1"/>
    <property type="match status" value="1"/>
</dbReference>
<dbReference type="InterPro" id="IPR023214">
    <property type="entry name" value="HAD_sf"/>
</dbReference>
<organism evidence="1 2">
    <name type="scientific">Nonomuraea maritima</name>
    <dbReference type="NCBI Taxonomy" id="683260"/>
    <lineage>
        <taxon>Bacteria</taxon>
        <taxon>Bacillati</taxon>
        <taxon>Actinomycetota</taxon>
        <taxon>Actinomycetes</taxon>
        <taxon>Streptosporangiales</taxon>
        <taxon>Streptosporangiaceae</taxon>
        <taxon>Nonomuraea</taxon>
    </lineage>
</organism>
<dbReference type="RefSeq" id="WP_090770866.1">
    <property type="nucleotide sequence ID" value="NZ_FNFB01000022.1"/>
</dbReference>
<dbReference type="Gene3D" id="3.40.50.1000">
    <property type="entry name" value="HAD superfamily/HAD-like"/>
    <property type="match status" value="1"/>
</dbReference>
<proteinExistence type="predicted"/>
<evidence type="ECO:0000313" key="1">
    <source>
        <dbReference type="EMBL" id="SDL48103.1"/>
    </source>
</evidence>
<dbReference type="SFLD" id="SFLDS00003">
    <property type="entry name" value="Haloacid_Dehalogenase"/>
    <property type="match status" value="1"/>
</dbReference>
<accession>A0A1G9KFG6</accession>
<name>A0A1G9KFG6_9ACTN</name>
<dbReference type="Pfam" id="PF00702">
    <property type="entry name" value="Hydrolase"/>
    <property type="match status" value="1"/>
</dbReference>
<dbReference type="InterPro" id="IPR036412">
    <property type="entry name" value="HAD-like_sf"/>
</dbReference>
<reference evidence="1 2" key="1">
    <citation type="submission" date="2016-10" db="EMBL/GenBank/DDBJ databases">
        <authorList>
            <person name="de Groot N.N."/>
        </authorList>
    </citation>
    <scope>NUCLEOTIDE SEQUENCE [LARGE SCALE GENOMIC DNA]</scope>
    <source>
        <strain evidence="1 2">CGMCC 4.5681</strain>
    </source>
</reference>
<dbReference type="OrthoDB" id="9810501at2"/>
<gene>
    <name evidence="1" type="ORF">SAMN05421874_12273</name>
</gene>
<dbReference type="PANTHER" id="PTHR43434:SF1">
    <property type="entry name" value="PHOSPHOGLYCOLATE PHOSPHATASE"/>
    <property type="match status" value="1"/>
</dbReference>
<dbReference type="SFLD" id="SFLDG01129">
    <property type="entry name" value="C1.5:_HAD__Beta-PGM__Phosphata"/>
    <property type="match status" value="1"/>
</dbReference>
<dbReference type="Proteomes" id="UP000198683">
    <property type="component" value="Unassembled WGS sequence"/>
</dbReference>
<dbReference type="PANTHER" id="PTHR43434">
    <property type="entry name" value="PHOSPHOGLYCOLATE PHOSPHATASE"/>
    <property type="match status" value="1"/>
</dbReference>
<keyword evidence="2" id="KW-1185">Reference proteome</keyword>
<sequence length="231" mass="25144">MRPTHILFDFFGTLVDYSPSRTDQGYDATHALLRSLGATVSYDGFLTVWSDACAVFDGLSDQDDREFSMLEPGTAFLREVLGRQPAPEETEEFVATYVREWSAGVHYLPGLADLVAELSARHRLAVVSNTHHPPLVPGHLANMGLLDAFDAVVTSVEVGWRKPHPKIYATALDVLGIEASAAVFVGDTYGPDYEGPERHGMTAFLIDPGRSASVPDGRRLASVFDLPARLG</sequence>
<dbReference type="NCBIfam" id="TIGR01509">
    <property type="entry name" value="HAD-SF-IA-v3"/>
    <property type="match status" value="1"/>
</dbReference>
<dbReference type="GO" id="GO:0006281">
    <property type="term" value="P:DNA repair"/>
    <property type="evidence" value="ECO:0007669"/>
    <property type="project" value="TreeGrafter"/>
</dbReference>
<keyword evidence="1" id="KW-0378">Hydrolase</keyword>
<dbReference type="AlphaFoldDB" id="A0A1G9KFG6"/>
<dbReference type="InterPro" id="IPR050155">
    <property type="entry name" value="HAD-like_hydrolase_sf"/>
</dbReference>
<evidence type="ECO:0000313" key="2">
    <source>
        <dbReference type="Proteomes" id="UP000198683"/>
    </source>
</evidence>
<dbReference type="InterPro" id="IPR006439">
    <property type="entry name" value="HAD-SF_hydro_IA"/>
</dbReference>
<protein>
    <submittedName>
        <fullName evidence="1">Putative hydrolase of the HAD superfamily</fullName>
    </submittedName>
</protein>
<dbReference type="PRINTS" id="PR00413">
    <property type="entry name" value="HADHALOGNASE"/>
</dbReference>
<dbReference type="EMBL" id="FNFB01000022">
    <property type="protein sequence ID" value="SDL48103.1"/>
    <property type="molecule type" value="Genomic_DNA"/>
</dbReference>